<proteinExistence type="predicted"/>
<evidence type="ECO:0000313" key="3">
    <source>
        <dbReference type="EMBL" id="APT58288.1"/>
    </source>
</evidence>
<dbReference type="PANTHER" id="PTHR30273">
    <property type="entry name" value="PERIPLASMIC SIGNAL SENSOR AND SIGMA FACTOR ACTIVATOR FECR-RELATED"/>
    <property type="match status" value="1"/>
</dbReference>
<evidence type="ECO:0000259" key="1">
    <source>
        <dbReference type="Pfam" id="PF04773"/>
    </source>
</evidence>
<dbReference type="KEGG" id="rgi:RGI145_15370"/>
<feature type="domain" description="FecR N-terminal" evidence="2">
    <location>
        <begin position="12"/>
        <end position="52"/>
    </location>
</feature>
<name>A0A1L7AHM6_9PROT</name>
<evidence type="ECO:0000259" key="2">
    <source>
        <dbReference type="Pfam" id="PF16220"/>
    </source>
</evidence>
<dbReference type="Gene3D" id="2.60.120.1440">
    <property type="match status" value="1"/>
</dbReference>
<dbReference type="RefSeq" id="WP_075799058.1">
    <property type="nucleotide sequence ID" value="NZ_CP015583.1"/>
</dbReference>
<dbReference type="GO" id="GO:0016989">
    <property type="term" value="F:sigma factor antagonist activity"/>
    <property type="evidence" value="ECO:0007669"/>
    <property type="project" value="TreeGrafter"/>
</dbReference>
<organism evidence="3 4">
    <name type="scientific">Roseomonas gilardii</name>
    <dbReference type="NCBI Taxonomy" id="257708"/>
    <lineage>
        <taxon>Bacteria</taxon>
        <taxon>Pseudomonadati</taxon>
        <taxon>Pseudomonadota</taxon>
        <taxon>Alphaproteobacteria</taxon>
        <taxon>Acetobacterales</taxon>
        <taxon>Roseomonadaceae</taxon>
        <taxon>Roseomonas</taxon>
    </lineage>
</organism>
<dbReference type="Pfam" id="PF16220">
    <property type="entry name" value="DUF4880"/>
    <property type="match status" value="1"/>
</dbReference>
<evidence type="ECO:0008006" key="5">
    <source>
        <dbReference type="Google" id="ProtNLM"/>
    </source>
</evidence>
<feature type="domain" description="FecR protein" evidence="1">
    <location>
        <begin position="107"/>
        <end position="201"/>
    </location>
</feature>
<dbReference type="STRING" id="257708.RGI145_15370"/>
<evidence type="ECO:0000313" key="4">
    <source>
        <dbReference type="Proteomes" id="UP000185494"/>
    </source>
</evidence>
<accession>A0A1L7AHM6</accession>
<dbReference type="Proteomes" id="UP000185494">
    <property type="component" value="Chromosome 1"/>
</dbReference>
<gene>
    <name evidence="3" type="ORF">RGI145_15370</name>
</gene>
<reference evidence="3 4" key="1">
    <citation type="submission" date="2016-05" db="EMBL/GenBank/DDBJ databases">
        <title>Complete Genome and Methylome Analysis of Psychrotrophic Bacterial Isolates from Antarctic Lake Untersee.</title>
        <authorList>
            <person name="Fomenkov A."/>
            <person name="Akimov V.N."/>
            <person name="Vasilyeva L.V."/>
            <person name="Andersen D."/>
            <person name="Vincze T."/>
            <person name="Roberts R.J."/>
        </authorList>
    </citation>
    <scope>NUCLEOTIDE SEQUENCE [LARGE SCALE GENOMIC DNA]</scope>
    <source>
        <strain evidence="3 4">U14-5</strain>
    </source>
</reference>
<dbReference type="Pfam" id="PF04773">
    <property type="entry name" value="FecR"/>
    <property type="match status" value="1"/>
</dbReference>
<dbReference type="InterPro" id="IPR032623">
    <property type="entry name" value="FecR_N"/>
</dbReference>
<dbReference type="AlphaFoldDB" id="A0A1L7AHM6"/>
<sequence>MTEPTPDMVRHAADWHAALSSGDATEADFARCSAWQSEHPAQAEAFRRIERIMGRLDGLPPGPAREALRAGGVASRQARRLIAGGAVLGLLVPLALASADWPWITADYHTGTGEIAERTLPDGTRVTLASNSAIRIDYDRPERRIQLVRGEIMLDVARDPVRPLLVETAQGSLQALGTRFAVRRGESGSDTDVIVEESSVEACAAGGNCLVLKPGDSAHLRGHHVEGPIPVPADATAWTRGLLVADAMPLAQVLAELSRYHAGFLRYDASRLADLRVSGVFPLRDTATALTALSAALPIEVHRYTGFFLAVERR</sequence>
<dbReference type="InterPro" id="IPR012373">
    <property type="entry name" value="Ferrdict_sens_TM"/>
</dbReference>
<dbReference type="PIRSF" id="PIRSF018266">
    <property type="entry name" value="FecR"/>
    <property type="match status" value="1"/>
</dbReference>
<dbReference type="InterPro" id="IPR006860">
    <property type="entry name" value="FecR"/>
</dbReference>
<dbReference type="EMBL" id="CP015583">
    <property type="protein sequence ID" value="APT58288.1"/>
    <property type="molecule type" value="Genomic_DNA"/>
</dbReference>
<dbReference type="PANTHER" id="PTHR30273:SF2">
    <property type="entry name" value="PROTEIN FECR"/>
    <property type="match status" value="1"/>
</dbReference>
<dbReference type="eggNOG" id="COG3712">
    <property type="taxonomic scope" value="Bacteria"/>
</dbReference>
<protein>
    <recommendedName>
        <fullName evidence="5">Fec operon regulator FecR</fullName>
    </recommendedName>
</protein>